<comment type="caution">
    <text evidence="2">The sequence shown here is derived from an EMBL/GenBank/DDBJ whole genome shotgun (WGS) entry which is preliminary data.</text>
</comment>
<dbReference type="RefSeq" id="WP_211338861.1">
    <property type="nucleotide sequence ID" value="NZ_RKRA01000001.1"/>
</dbReference>
<proteinExistence type="predicted"/>
<dbReference type="AlphaFoldDB" id="A0A3N4Z9N5"/>
<organism evidence="2 3">
    <name type="scientific">Georgenia muralis</name>
    <dbReference type="NCBI Taxonomy" id="154117"/>
    <lineage>
        <taxon>Bacteria</taxon>
        <taxon>Bacillati</taxon>
        <taxon>Actinomycetota</taxon>
        <taxon>Actinomycetes</taxon>
        <taxon>Micrococcales</taxon>
        <taxon>Bogoriellaceae</taxon>
        <taxon>Georgenia</taxon>
    </lineage>
</organism>
<name>A0A3N4Z9N5_9MICO</name>
<reference evidence="2 3" key="1">
    <citation type="submission" date="2018-11" db="EMBL/GenBank/DDBJ databases">
        <title>Sequencing the genomes of 1000 actinobacteria strains.</title>
        <authorList>
            <person name="Klenk H.-P."/>
        </authorList>
    </citation>
    <scope>NUCLEOTIDE SEQUENCE [LARGE SCALE GENOMIC DNA]</scope>
    <source>
        <strain evidence="2 3">DSM 14418</strain>
    </source>
</reference>
<accession>A0A3N4Z9N5</accession>
<keyword evidence="3" id="KW-1185">Reference proteome</keyword>
<evidence type="ECO:0000313" key="2">
    <source>
        <dbReference type="EMBL" id="RPF28616.1"/>
    </source>
</evidence>
<evidence type="ECO:0000313" key="3">
    <source>
        <dbReference type="Proteomes" id="UP000280726"/>
    </source>
</evidence>
<protein>
    <recommendedName>
        <fullName evidence="4">DUF4913 domain-containing protein</fullName>
    </recommendedName>
</protein>
<dbReference type="EMBL" id="RKRA01000001">
    <property type="protein sequence ID" value="RPF28616.1"/>
    <property type="molecule type" value="Genomic_DNA"/>
</dbReference>
<evidence type="ECO:0000256" key="1">
    <source>
        <dbReference type="SAM" id="MobiDB-lite"/>
    </source>
</evidence>
<dbReference type="Proteomes" id="UP000280726">
    <property type="component" value="Unassembled WGS sequence"/>
</dbReference>
<feature type="region of interest" description="Disordered" evidence="1">
    <location>
        <begin position="143"/>
        <end position="169"/>
    </location>
</feature>
<gene>
    <name evidence="2" type="ORF">EDD32_3150</name>
</gene>
<sequence length="208" mass="23561">MDGQVPWQFDTDPADPFDDFLSNRQFVEYEAELAADLNDAVDAVGEVEPVDWRTLTAVEAEMHWRSLDTFVHWLRTTYGLPPTVIPPLWHRHPELVWELSALHTHWMACYEPGGSGSGPIAWHADFADTRDRLREWVATSGTRLDRDRPTRATSWPGEPTVAPADEQPITDRRADFAAFVAADLDARRATRAQANRKDWAARGRRGAS</sequence>
<evidence type="ECO:0008006" key="4">
    <source>
        <dbReference type="Google" id="ProtNLM"/>
    </source>
</evidence>